<evidence type="ECO:0000313" key="2">
    <source>
        <dbReference type="Proteomes" id="UP001056120"/>
    </source>
</evidence>
<organism evidence="1 2">
    <name type="scientific">Smallanthus sonchifolius</name>
    <dbReference type="NCBI Taxonomy" id="185202"/>
    <lineage>
        <taxon>Eukaryota</taxon>
        <taxon>Viridiplantae</taxon>
        <taxon>Streptophyta</taxon>
        <taxon>Embryophyta</taxon>
        <taxon>Tracheophyta</taxon>
        <taxon>Spermatophyta</taxon>
        <taxon>Magnoliopsida</taxon>
        <taxon>eudicotyledons</taxon>
        <taxon>Gunneridae</taxon>
        <taxon>Pentapetalae</taxon>
        <taxon>asterids</taxon>
        <taxon>campanulids</taxon>
        <taxon>Asterales</taxon>
        <taxon>Asteraceae</taxon>
        <taxon>Asteroideae</taxon>
        <taxon>Heliantheae alliance</taxon>
        <taxon>Millerieae</taxon>
        <taxon>Smallanthus</taxon>
    </lineage>
</organism>
<accession>A0ACB8XVR7</accession>
<gene>
    <name evidence="1" type="ORF">L1987_85168</name>
</gene>
<keyword evidence="2" id="KW-1185">Reference proteome</keyword>
<proteinExistence type="predicted"/>
<reference evidence="1 2" key="2">
    <citation type="journal article" date="2022" name="Mol. Ecol. Resour.">
        <title>The genomes of chicory, endive, great burdock and yacon provide insights into Asteraceae paleo-polyploidization history and plant inulin production.</title>
        <authorList>
            <person name="Fan W."/>
            <person name="Wang S."/>
            <person name="Wang H."/>
            <person name="Wang A."/>
            <person name="Jiang F."/>
            <person name="Liu H."/>
            <person name="Zhao H."/>
            <person name="Xu D."/>
            <person name="Zhang Y."/>
        </authorList>
    </citation>
    <scope>NUCLEOTIDE SEQUENCE [LARGE SCALE GENOMIC DNA]</scope>
    <source>
        <strain evidence="2">cv. Yunnan</strain>
        <tissue evidence="1">Leaves</tissue>
    </source>
</reference>
<sequence length="249" mass="27401">MQSANPPINPPSFRSHYSSNTNYIISYTMARFSLVFAAAGVLLLVAMVAVAEASTIYTTTTFEENPRGRSGTGSDCYQRMMDQDMLSQCGMYLMKNLQGGRRQGVRSAGEEKEMCCMQLRNLGSNDGPDDEHGSEPAHTMQSHDVPTMPNASRLVLDILHGYLAAGVLLLVALAAVAEASTIFTTTTTFEENPRDMSGTVSDCYLRIMDQDMLSHCTMYIIKNVEAKKSKEDQEECSQKMNKRKSAACS</sequence>
<protein>
    <submittedName>
        <fullName evidence="1">Uncharacterized protein</fullName>
    </submittedName>
</protein>
<dbReference type="EMBL" id="CM042046">
    <property type="protein sequence ID" value="KAI3675578.1"/>
    <property type="molecule type" value="Genomic_DNA"/>
</dbReference>
<reference evidence="2" key="1">
    <citation type="journal article" date="2022" name="Mol. Ecol. Resour.">
        <title>The genomes of chicory, endive, great burdock and yacon provide insights into Asteraceae palaeo-polyploidization history and plant inulin production.</title>
        <authorList>
            <person name="Fan W."/>
            <person name="Wang S."/>
            <person name="Wang H."/>
            <person name="Wang A."/>
            <person name="Jiang F."/>
            <person name="Liu H."/>
            <person name="Zhao H."/>
            <person name="Xu D."/>
            <person name="Zhang Y."/>
        </authorList>
    </citation>
    <scope>NUCLEOTIDE SEQUENCE [LARGE SCALE GENOMIC DNA]</scope>
    <source>
        <strain evidence="2">cv. Yunnan</strain>
    </source>
</reference>
<name>A0ACB8XVR7_9ASTR</name>
<comment type="caution">
    <text evidence="1">The sequence shown here is derived from an EMBL/GenBank/DDBJ whole genome shotgun (WGS) entry which is preliminary data.</text>
</comment>
<evidence type="ECO:0000313" key="1">
    <source>
        <dbReference type="EMBL" id="KAI3675578.1"/>
    </source>
</evidence>
<dbReference type="Proteomes" id="UP001056120">
    <property type="component" value="Linkage Group LG29"/>
</dbReference>